<dbReference type="Pfam" id="PF00172">
    <property type="entry name" value="Zn_clus"/>
    <property type="match status" value="1"/>
</dbReference>
<dbReference type="PANTHER" id="PTHR47540">
    <property type="entry name" value="THIAMINE REPRESSIBLE GENES REGULATORY PROTEIN THI5"/>
    <property type="match status" value="1"/>
</dbReference>
<name>A0A9N9VG49_9HYPO</name>
<evidence type="ECO:0000256" key="5">
    <source>
        <dbReference type="ARBA" id="ARBA00023163"/>
    </source>
</evidence>
<dbReference type="CDD" id="cd12148">
    <property type="entry name" value="fungal_TF_MHR"/>
    <property type="match status" value="1"/>
</dbReference>
<reference evidence="9" key="1">
    <citation type="submission" date="2021-10" db="EMBL/GenBank/DDBJ databases">
        <authorList>
            <person name="Piombo E."/>
        </authorList>
    </citation>
    <scope>NUCLEOTIDE SEQUENCE</scope>
</reference>
<dbReference type="SMART" id="SM00066">
    <property type="entry name" value="GAL4"/>
    <property type="match status" value="1"/>
</dbReference>
<dbReference type="OrthoDB" id="3990906at2759"/>
<accession>A0A9N9VG49</accession>
<evidence type="ECO:0000259" key="8">
    <source>
        <dbReference type="PROSITE" id="PS50048"/>
    </source>
</evidence>
<feature type="compositionally biased region" description="Basic and acidic residues" evidence="7">
    <location>
        <begin position="104"/>
        <end position="121"/>
    </location>
</feature>
<dbReference type="PROSITE" id="PS00463">
    <property type="entry name" value="ZN2_CY6_FUNGAL_1"/>
    <property type="match status" value="1"/>
</dbReference>
<dbReference type="Gene3D" id="4.10.240.10">
    <property type="entry name" value="Zn(2)-C6 fungal-type DNA-binding domain"/>
    <property type="match status" value="1"/>
</dbReference>
<dbReference type="Pfam" id="PF04082">
    <property type="entry name" value="Fungal_trans"/>
    <property type="match status" value="1"/>
</dbReference>
<evidence type="ECO:0000256" key="4">
    <source>
        <dbReference type="ARBA" id="ARBA00023125"/>
    </source>
</evidence>
<feature type="domain" description="Zn(2)-C6 fungal-type" evidence="8">
    <location>
        <begin position="18"/>
        <end position="47"/>
    </location>
</feature>
<dbReference type="GO" id="GO:0045944">
    <property type="term" value="P:positive regulation of transcription by RNA polymerase II"/>
    <property type="evidence" value="ECO:0007669"/>
    <property type="project" value="TreeGrafter"/>
</dbReference>
<dbReference type="GO" id="GO:0000981">
    <property type="term" value="F:DNA-binding transcription factor activity, RNA polymerase II-specific"/>
    <property type="evidence" value="ECO:0007669"/>
    <property type="project" value="InterPro"/>
</dbReference>
<keyword evidence="5" id="KW-0804">Transcription</keyword>
<dbReference type="PANTHER" id="PTHR47540:SF6">
    <property type="entry name" value="ZN(II)2CYS6 TRANSCRIPTION FACTOR (EUROFUNG)"/>
    <property type="match status" value="1"/>
</dbReference>
<evidence type="ECO:0000256" key="3">
    <source>
        <dbReference type="ARBA" id="ARBA00023015"/>
    </source>
</evidence>
<dbReference type="SMART" id="SM00906">
    <property type="entry name" value="Fungal_trans"/>
    <property type="match status" value="1"/>
</dbReference>
<evidence type="ECO:0000313" key="9">
    <source>
        <dbReference type="EMBL" id="CAH0021146.1"/>
    </source>
</evidence>
<dbReference type="InterPro" id="IPR051711">
    <property type="entry name" value="Stress_Response_Reg"/>
</dbReference>
<dbReference type="InterPro" id="IPR036864">
    <property type="entry name" value="Zn2-C6_fun-type_DNA-bd_sf"/>
</dbReference>
<organism evidence="9 10">
    <name type="scientific">Clonostachys rhizophaga</name>
    <dbReference type="NCBI Taxonomy" id="160324"/>
    <lineage>
        <taxon>Eukaryota</taxon>
        <taxon>Fungi</taxon>
        <taxon>Dikarya</taxon>
        <taxon>Ascomycota</taxon>
        <taxon>Pezizomycotina</taxon>
        <taxon>Sordariomycetes</taxon>
        <taxon>Hypocreomycetidae</taxon>
        <taxon>Hypocreales</taxon>
        <taxon>Bionectriaceae</taxon>
        <taxon>Clonostachys</taxon>
    </lineage>
</organism>
<dbReference type="InterPro" id="IPR007219">
    <property type="entry name" value="XnlR_reg_dom"/>
</dbReference>
<feature type="compositionally biased region" description="Polar residues" evidence="7">
    <location>
        <begin position="126"/>
        <end position="136"/>
    </location>
</feature>
<keyword evidence="6" id="KW-0539">Nucleus</keyword>
<dbReference type="CDD" id="cd00067">
    <property type="entry name" value="GAL4"/>
    <property type="match status" value="1"/>
</dbReference>
<gene>
    <name evidence="9" type="ORF">CRHIZ90672A_00013365</name>
</gene>
<evidence type="ECO:0000256" key="6">
    <source>
        <dbReference type="ARBA" id="ARBA00023242"/>
    </source>
</evidence>
<evidence type="ECO:0000256" key="2">
    <source>
        <dbReference type="ARBA" id="ARBA00022723"/>
    </source>
</evidence>
<dbReference type="GO" id="GO:0008270">
    <property type="term" value="F:zinc ion binding"/>
    <property type="evidence" value="ECO:0007669"/>
    <property type="project" value="InterPro"/>
</dbReference>
<evidence type="ECO:0000256" key="7">
    <source>
        <dbReference type="SAM" id="MobiDB-lite"/>
    </source>
</evidence>
<comment type="subcellular location">
    <subcellularLocation>
        <location evidence="1">Nucleus</location>
    </subcellularLocation>
</comment>
<comment type="caution">
    <text evidence="9">The sequence shown here is derived from an EMBL/GenBank/DDBJ whole genome shotgun (WGS) entry which is preliminary data.</text>
</comment>
<keyword evidence="10" id="KW-1185">Reference proteome</keyword>
<dbReference type="Proteomes" id="UP000696573">
    <property type="component" value="Unassembled WGS sequence"/>
</dbReference>
<keyword evidence="4" id="KW-0238">DNA-binding</keyword>
<sequence length="709" mass="79475">MTERTSGRGRVSKRSDNACSRCRKQKIKCSGSHPCDACQKRKVSCEFDSLDQKVLVTRGYLLQLQRQTKKEKQDGFPDYATPASADLQPGQDSINVNEESSELATRRPVSETRSSESRENLDPIASTLTNPMSTGKSKFMKSAEGRIFYLGTSSTWSFSRRIMSLTHEYVHGTPIAPTTLLFDGSAYDLGWDGARVNHPFDHAPLPTLDHAIFLINNVKFHCSQLFHLFDEESFMKYLYDYYSHPTPKTGTPDLQFIHLLVILAMGKALGGSTFQSDIPPGSEYFVMAIQRMPSFHALFGQPILLTEVLCCIALYFQCLDHRHASHAFIGEAIRMALGQGMHTDMPQDELGADVVERSRKAWWTAYLLDRQMTSLMGVPQSIHDDDVHSQLPDYPDSPQRRTALAMQIRLSRTMCAINKGVYGTDGRLNKRFLIKTKEVLSNIADLTDELQQKFPMQANGPFSTISRTSGYLHLLYHQCIILATRPLLFCFMKIQFESPDTYLESLNSSQTVRSLIKMCIDSSQQCIKLLDCLLSQGLLEASFLTIDLDPLFASSLNLLIAPAIDYSWMSETTIWRERAYAILNEMIGRGNRIAKYRLAELEQLADMLSHLPQESSPQTYVGSDLEAAAAVPVIRQLLVGPPPILAPGMPPLAAAHMEDTDDLTAGIPNLEECYMEEWLSPGQITAMANSIGNSDSEWLSNTMTEHDIF</sequence>
<proteinExistence type="predicted"/>
<evidence type="ECO:0000256" key="1">
    <source>
        <dbReference type="ARBA" id="ARBA00004123"/>
    </source>
</evidence>
<dbReference type="GO" id="GO:0005634">
    <property type="term" value="C:nucleus"/>
    <property type="evidence" value="ECO:0007669"/>
    <property type="project" value="UniProtKB-SubCell"/>
</dbReference>
<dbReference type="GO" id="GO:0006351">
    <property type="term" value="P:DNA-templated transcription"/>
    <property type="evidence" value="ECO:0007669"/>
    <property type="project" value="InterPro"/>
</dbReference>
<dbReference type="PROSITE" id="PS50048">
    <property type="entry name" value="ZN2_CY6_FUNGAL_2"/>
    <property type="match status" value="1"/>
</dbReference>
<dbReference type="GO" id="GO:0043565">
    <property type="term" value="F:sequence-specific DNA binding"/>
    <property type="evidence" value="ECO:0007669"/>
    <property type="project" value="TreeGrafter"/>
</dbReference>
<dbReference type="SUPFAM" id="SSF57701">
    <property type="entry name" value="Zn2/Cys6 DNA-binding domain"/>
    <property type="match status" value="1"/>
</dbReference>
<dbReference type="AlphaFoldDB" id="A0A9N9VG49"/>
<protein>
    <recommendedName>
        <fullName evidence="8">Zn(2)-C6 fungal-type domain-containing protein</fullName>
    </recommendedName>
</protein>
<feature type="region of interest" description="Disordered" evidence="7">
    <location>
        <begin position="66"/>
        <end position="136"/>
    </location>
</feature>
<dbReference type="EMBL" id="CABFNQ020000652">
    <property type="protein sequence ID" value="CAH0021146.1"/>
    <property type="molecule type" value="Genomic_DNA"/>
</dbReference>
<evidence type="ECO:0000313" key="10">
    <source>
        <dbReference type="Proteomes" id="UP000696573"/>
    </source>
</evidence>
<keyword evidence="2" id="KW-0479">Metal-binding</keyword>
<keyword evidence="3" id="KW-0805">Transcription regulation</keyword>
<dbReference type="InterPro" id="IPR001138">
    <property type="entry name" value="Zn2Cys6_DnaBD"/>
</dbReference>